<sequence length="79" mass="9103">MIDIAESIRTVNTEHIFRSPAMGVRKGTKANRLRRRHRQNVRSSLNYKTGVGQHLMLDIQSLLYIPPKEPAECRVGHHD</sequence>
<proteinExistence type="predicted"/>
<organism evidence="1 2">
    <name type="scientific">Corynebacterium kroppenstedtii</name>
    <dbReference type="NCBI Taxonomy" id="161879"/>
    <lineage>
        <taxon>Bacteria</taxon>
        <taxon>Bacillati</taxon>
        <taxon>Actinomycetota</taxon>
        <taxon>Actinomycetes</taxon>
        <taxon>Mycobacteriales</taxon>
        <taxon>Corynebacteriaceae</taxon>
        <taxon>Corynebacterium</taxon>
    </lineage>
</organism>
<reference evidence="1 2" key="1">
    <citation type="submission" date="2017-08" db="EMBL/GenBank/DDBJ databases">
        <title>Infants hospitalized years apart are colonized by the same room-sourced microbial strains.</title>
        <authorList>
            <person name="Brooks B."/>
            <person name="Olm M.R."/>
            <person name="Firek B.A."/>
            <person name="Baker R."/>
            <person name="Thomas B.C."/>
            <person name="Morowitz M.J."/>
            <person name="Banfield J.F."/>
        </authorList>
    </citation>
    <scope>NUCLEOTIDE SEQUENCE [LARGE SCALE GENOMIC DNA]</scope>
    <source>
        <strain evidence="1">S2_003_000_R1_3</strain>
    </source>
</reference>
<comment type="caution">
    <text evidence="1">The sequence shown here is derived from an EMBL/GenBank/DDBJ whole genome shotgun (WGS) entry which is preliminary data.</text>
</comment>
<dbReference type="AlphaFoldDB" id="A0A2W5SVP8"/>
<evidence type="ECO:0000313" key="2">
    <source>
        <dbReference type="Proteomes" id="UP000249432"/>
    </source>
</evidence>
<dbReference type="EMBL" id="QFRA01000005">
    <property type="protein sequence ID" value="PZR05757.1"/>
    <property type="molecule type" value="Genomic_DNA"/>
</dbReference>
<protein>
    <submittedName>
        <fullName evidence="1">Uncharacterized protein</fullName>
    </submittedName>
</protein>
<name>A0A2W5SVP8_9CORY</name>
<evidence type="ECO:0000313" key="1">
    <source>
        <dbReference type="EMBL" id="PZR05757.1"/>
    </source>
</evidence>
<accession>A0A2W5SVP8</accession>
<dbReference type="Proteomes" id="UP000249432">
    <property type="component" value="Unassembled WGS sequence"/>
</dbReference>
<gene>
    <name evidence="1" type="ORF">DI525_03710</name>
</gene>